<dbReference type="PANTHER" id="PTHR33164">
    <property type="entry name" value="TRANSCRIPTIONAL REGULATOR, MARR FAMILY"/>
    <property type="match status" value="1"/>
</dbReference>
<protein>
    <submittedName>
        <fullName evidence="2">MarR family transcriptional regulator</fullName>
    </submittedName>
</protein>
<dbReference type="InterPro" id="IPR036388">
    <property type="entry name" value="WH-like_DNA-bd_sf"/>
</dbReference>
<keyword evidence="3" id="KW-1185">Reference proteome</keyword>
<dbReference type="RefSeq" id="WP_310951260.1">
    <property type="nucleotide sequence ID" value="NZ_JAVLUS010000013.1"/>
</dbReference>
<evidence type="ECO:0000259" key="1">
    <source>
        <dbReference type="PROSITE" id="PS50995"/>
    </source>
</evidence>
<feature type="domain" description="HTH marR-type" evidence="1">
    <location>
        <begin position="7"/>
        <end position="127"/>
    </location>
</feature>
<dbReference type="InterPro" id="IPR036390">
    <property type="entry name" value="WH_DNA-bd_sf"/>
</dbReference>
<dbReference type="InterPro" id="IPR000835">
    <property type="entry name" value="HTH_MarR-typ"/>
</dbReference>
<dbReference type="InterPro" id="IPR039422">
    <property type="entry name" value="MarR/SlyA-like"/>
</dbReference>
<dbReference type="EMBL" id="JAVLUS010000013">
    <property type="protein sequence ID" value="MDS1115259.1"/>
    <property type="molecule type" value="Genomic_DNA"/>
</dbReference>
<dbReference type="SUPFAM" id="SSF46785">
    <property type="entry name" value="Winged helix' DNA-binding domain"/>
    <property type="match status" value="1"/>
</dbReference>
<comment type="caution">
    <text evidence="2">The sequence shown here is derived from an EMBL/GenBank/DDBJ whole genome shotgun (WGS) entry which is preliminary data.</text>
</comment>
<evidence type="ECO:0000313" key="3">
    <source>
        <dbReference type="Proteomes" id="UP001265083"/>
    </source>
</evidence>
<proteinExistence type="predicted"/>
<dbReference type="Gene3D" id="1.10.10.10">
    <property type="entry name" value="Winged helix-like DNA-binding domain superfamily/Winged helix DNA-binding domain"/>
    <property type="match status" value="1"/>
</dbReference>
<organism evidence="2 3">
    <name type="scientific">Gordonia westfalica</name>
    <dbReference type="NCBI Taxonomy" id="158898"/>
    <lineage>
        <taxon>Bacteria</taxon>
        <taxon>Bacillati</taxon>
        <taxon>Actinomycetota</taxon>
        <taxon>Actinomycetes</taxon>
        <taxon>Mycobacteriales</taxon>
        <taxon>Gordoniaceae</taxon>
        <taxon>Gordonia</taxon>
    </lineage>
</organism>
<accession>A0ABU2GWZ8</accession>
<dbReference type="PANTHER" id="PTHR33164:SF43">
    <property type="entry name" value="HTH-TYPE TRANSCRIPTIONAL REPRESSOR YETL"/>
    <property type="match status" value="1"/>
</dbReference>
<gene>
    <name evidence="2" type="ORF">RD149_15980</name>
</gene>
<reference evidence="2 3" key="1">
    <citation type="submission" date="2023-08" db="EMBL/GenBank/DDBJ databases">
        <title>Bioegradation of LLDPE and BLDPE plastic by marine bacteria from coast plastic debris.</title>
        <authorList>
            <person name="Rong Z."/>
        </authorList>
    </citation>
    <scope>NUCLEOTIDE SEQUENCE [LARGE SCALE GENOMIC DNA]</scope>
    <source>
        <strain evidence="2 3">Z-2</strain>
    </source>
</reference>
<dbReference type="Proteomes" id="UP001265083">
    <property type="component" value="Unassembled WGS sequence"/>
</dbReference>
<dbReference type="SMART" id="SM00347">
    <property type="entry name" value="HTH_MARR"/>
    <property type="match status" value="1"/>
</dbReference>
<evidence type="ECO:0000313" key="2">
    <source>
        <dbReference type="EMBL" id="MDS1115259.1"/>
    </source>
</evidence>
<name>A0ABU2GWZ8_9ACTN</name>
<dbReference type="PROSITE" id="PS50995">
    <property type="entry name" value="HTH_MARR_2"/>
    <property type="match status" value="1"/>
</dbReference>
<dbReference type="Pfam" id="PF12802">
    <property type="entry name" value="MarR_2"/>
    <property type="match status" value="1"/>
</dbReference>
<sequence>MGEKDLAERPTLRLLRASRRVSETVGAVIAEFGLTLDQWLVLELLVDNSGTGLAMSDIRTDTGLVGATLTRTVDKLVTNALAHREVDPHDRRRVVMHASRDGVELYRRSRSAVDASEASVAEVFVSI</sequence>